<reference evidence="2 3" key="1">
    <citation type="submission" date="2016-10" db="EMBL/GenBank/DDBJ databases">
        <authorList>
            <person name="de Groot N.N."/>
        </authorList>
    </citation>
    <scope>NUCLEOTIDE SEQUENCE [LARGE SCALE GENOMIC DNA]</scope>
    <source>
        <strain evidence="2 3">DSM 44778</strain>
    </source>
</reference>
<dbReference type="Gene3D" id="3.40.630.10">
    <property type="entry name" value="Zn peptidases"/>
    <property type="match status" value="1"/>
</dbReference>
<organism evidence="2 3">
    <name type="scientific">Thermoflavimicrobium dichotomicum</name>
    <dbReference type="NCBI Taxonomy" id="46223"/>
    <lineage>
        <taxon>Bacteria</taxon>
        <taxon>Bacillati</taxon>
        <taxon>Bacillota</taxon>
        <taxon>Bacilli</taxon>
        <taxon>Bacillales</taxon>
        <taxon>Thermoactinomycetaceae</taxon>
        <taxon>Thermoflavimicrobium</taxon>
    </lineage>
</organism>
<evidence type="ECO:0000313" key="2">
    <source>
        <dbReference type="EMBL" id="SFJ73964.1"/>
    </source>
</evidence>
<dbReference type="SUPFAM" id="SSF53187">
    <property type="entry name" value="Zn-dependent exopeptidases"/>
    <property type="match status" value="1"/>
</dbReference>
<dbReference type="RefSeq" id="WP_093231269.1">
    <property type="nucleotide sequence ID" value="NZ_FORR01000019.1"/>
</dbReference>
<gene>
    <name evidence="2" type="ORF">SAMN05421852_11969</name>
</gene>
<feature type="domain" description="Peptidase M28" evidence="1">
    <location>
        <begin position="238"/>
        <end position="441"/>
    </location>
</feature>
<dbReference type="AlphaFoldDB" id="A0A1I3TRS3"/>
<dbReference type="Proteomes" id="UP000199545">
    <property type="component" value="Unassembled WGS sequence"/>
</dbReference>
<keyword evidence="3" id="KW-1185">Reference proteome</keyword>
<evidence type="ECO:0000259" key="1">
    <source>
        <dbReference type="Pfam" id="PF04389"/>
    </source>
</evidence>
<dbReference type="STRING" id="46223.SAMN05421852_11969"/>
<protein>
    <submittedName>
        <fullName evidence="2">Peptidase family M28</fullName>
    </submittedName>
</protein>
<evidence type="ECO:0000313" key="3">
    <source>
        <dbReference type="Proteomes" id="UP000199545"/>
    </source>
</evidence>
<accession>A0A1I3TRS3</accession>
<dbReference type="PANTHER" id="PTHR10404">
    <property type="entry name" value="N-ACETYLATED-ALPHA-LINKED ACIDIC DIPEPTIDASE"/>
    <property type="match status" value="1"/>
</dbReference>
<dbReference type="InterPro" id="IPR007484">
    <property type="entry name" value="Peptidase_M28"/>
</dbReference>
<proteinExistence type="predicted"/>
<dbReference type="GO" id="GO:0004180">
    <property type="term" value="F:carboxypeptidase activity"/>
    <property type="evidence" value="ECO:0007669"/>
    <property type="project" value="TreeGrafter"/>
</dbReference>
<dbReference type="EMBL" id="FORR01000019">
    <property type="protein sequence ID" value="SFJ73964.1"/>
    <property type="molecule type" value="Genomic_DNA"/>
</dbReference>
<dbReference type="OrthoDB" id="345880at2"/>
<dbReference type="PANTHER" id="PTHR10404:SF46">
    <property type="entry name" value="VACUOLAR PROTEIN SORTING-ASSOCIATED PROTEIN 70"/>
    <property type="match status" value="1"/>
</dbReference>
<dbReference type="InterPro" id="IPR039373">
    <property type="entry name" value="Peptidase_M28B"/>
</dbReference>
<name>A0A1I3TRS3_9BACL</name>
<dbReference type="Pfam" id="PF04389">
    <property type="entry name" value="Peptidase_M28"/>
    <property type="match status" value="1"/>
</dbReference>
<sequence>MFKKWIAPFRGEVSGLRALKHVQVISNYHRIQASPGYRKAAEYCAEQLQSFGLDAEIVRYPADPDVSFGNQRMFREWRCRDAELRLIHPFEQRLAHFQEMELSVIQRSTATPPEGITTELVVVERAEEEESYRTIDVRGKMVLARGAVHRIFDLAVKKHGAVGMVVDPLTEIPPHRSREDLFDAVQYTSFWWIDEPETGFGFVVSPRVGRQLRELCKKGPVTVFARVDAELVVGEMENVEAVIPGETDEEVLLVSHLCHPRPGANDNASGPSTLLEAARVLNQLIQDGKIARPRRNIRFLLMPEMTGTHVYVHMHPKRIQKTIAALNLDMVGADQAKTGSVMTIEKPSRSLPSYAGELVYEISKEVVQDASNMSEMTKFSTTNVVLTAFSGGSDHYILSDPSVGVPCPMMGTWPDRYYHTSLDTVDKIDPKMMENVGITTCTYLYWLANAAYEDVVAFAGKLTGYFSQSLAQVTANYLTGDVSWTLAKGQLAFLRDRHLADVRSMQKLISPENQKSWEAYVQSKTKQIDALYKIQRMELQEVARAKGEDFLQDHSGSGKDPLLSKVFVRKYPGPIEFSSIRTLTTLSKETLATYQREEAKEPKSYTLTSLLQYWMDGQRSLREVMDLVEWESGVRNVPFTLAYVQLLLETGYLIEVKT</sequence>